<feature type="transmembrane region" description="Helical" evidence="1">
    <location>
        <begin position="114"/>
        <end position="135"/>
    </location>
</feature>
<dbReference type="KEGG" id="ado:A6F68_02477"/>
<sequence>MGPVNWIAVFAAAIAAGALAFAWFGPLFGREKKRKVSAGRVMTRSRPERIAALSALLLLLTATMLGHMFARTGSETLAAKPWLYFMMSGGLAVAFVIPALWISFSHIRVPTRVALIDAGYWLVAYLGMGLVFYLLS</sequence>
<dbReference type="OrthoDB" id="7432713at2"/>
<reference evidence="2 3" key="1">
    <citation type="submission" date="2016-07" db="EMBL/GenBank/DDBJ databases">
        <title>Complete genome sequence of Altererythrobacter dongtanensis KCTC 22672, a type strain with esterase isolated from tidal flat.</title>
        <authorList>
            <person name="Cheng H."/>
            <person name="Wu Y.-H."/>
            <person name="Zhou P."/>
            <person name="Huo Y.-Y."/>
            <person name="Wang C.-S."/>
            <person name="Xu X.-W."/>
        </authorList>
    </citation>
    <scope>NUCLEOTIDE SEQUENCE [LARGE SCALE GENOMIC DNA]</scope>
    <source>
        <strain evidence="2 3">KCTC 22672</strain>
    </source>
</reference>
<organism evidence="2 3">
    <name type="scientific">Tsuneonella dongtanensis</name>
    <dbReference type="NCBI Taxonomy" id="692370"/>
    <lineage>
        <taxon>Bacteria</taxon>
        <taxon>Pseudomonadati</taxon>
        <taxon>Pseudomonadota</taxon>
        <taxon>Alphaproteobacteria</taxon>
        <taxon>Sphingomonadales</taxon>
        <taxon>Erythrobacteraceae</taxon>
        <taxon>Tsuneonella</taxon>
    </lineage>
</organism>
<dbReference type="Pfam" id="PF08570">
    <property type="entry name" value="DUF1761"/>
    <property type="match status" value="1"/>
</dbReference>
<evidence type="ECO:0000313" key="2">
    <source>
        <dbReference type="EMBL" id="ANY20973.1"/>
    </source>
</evidence>
<keyword evidence="3" id="KW-1185">Reference proteome</keyword>
<name>A0A1B2AFP1_9SPHN</name>
<dbReference type="EMBL" id="CP016591">
    <property type="protein sequence ID" value="ANY20973.1"/>
    <property type="molecule type" value="Genomic_DNA"/>
</dbReference>
<keyword evidence="1" id="KW-0812">Transmembrane</keyword>
<dbReference type="AlphaFoldDB" id="A0A1B2AFP1"/>
<feature type="transmembrane region" description="Helical" evidence="1">
    <location>
        <begin position="82"/>
        <end position="102"/>
    </location>
</feature>
<proteinExistence type="predicted"/>
<evidence type="ECO:0000256" key="1">
    <source>
        <dbReference type="SAM" id="Phobius"/>
    </source>
</evidence>
<feature type="transmembrane region" description="Helical" evidence="1">
    <location>
        <begin position="6"/>
        <end position="29"/>
    </location>
</feature>
<evidence type="ECO:0008006" key="4">
    <source>
        <dbReference type="Google" id="ProtNLM"/>
    </source>
</evidence>
<dbReference type="Proteomes" id="UP000092932">
    <property type="component" value="Chromosome"/>
</dbReference>
<gene>
    <name evidence="2" type="ORF">A6F68_02477</name>
</gene>
<keyword evidence="1" id="KW-0472">Membrane</keyword>
<evidence type="ECO:0000313" key="3">
    <source>
        <dbReference type="Proteomes" id="UP000092932"/>
    </source>
</evidence>
<accession>A0A1B2AFP1</accession>
<dbReference type="InterPro" id="IPR013879">
    <property type="entry name" value="DUF1761"/>
</dbReference>
<keyword evidence="1" id="KW-1133">Transmembrane helix</keyword>
<protein>
    <recommendedName>
        <fullName evidence="4">DUF1761 domain-containing protein</fullName>
    </recommendedName>
</protein>
<feature type="transmembrane region" description="Helical" evidence="1">
    <location>
        <begin position="50"/>
        <end position="70"/>
    </location>
</feature>